<evidence type="ECO:0000313" key="1">
    <source>
        <dbReference type="EMBL" id="PZW50421.1"/>
    </source>
</evidence>
<dbReference type="RefSeq" id="WP_111396573.1">
    <property type="nucleotide sequence ID" value="NZ_QKYU01000002.1"/>
</dbReference>
<organism evidence="1 2">
    <name type="scientific">Humitalea rosea</name>
    <dbReference type="NCBI Taxonomy" id="990373"/>
    <lineage>
        <taxon>Bacteria</taxon>
        <taxon>Pseudomonadati</taxon>
        <taxon>Pseudomonadota</taxon>
        <taxon>Alphaproteobacteria</taxon>
        <taxon>Acetobacterales</taxon>
        <taxon>Roseomonadaceae</taxon>
        <taxon>Humitalea</taxon>
    </lineage>
</organism>
<proteinExistence type="predicted"/>
<dbReference type="Proteomes" id="UP000249688">
    <property type="component" value="Unassembled WGS sequence"/>
</dbReference>
<reference evidence="1 2" key="1">
    <citation type="submission" date="2018-06" db="EMBL/GenBank/DDBJ databases">
        <title>Genomic Encyclopedia of Archaeal and Bacterial Type Strains, Phase II (KMG-II): from individual species to whole genera.</title>
        <authorList>
            <person name="Goeker M."/>
        </authorList>
    </citation>
    <scope>NUCLEOTIDE SEQUENCE [LARGE SCALE GENOMIC DNA]</scope>
    <source>
        <strain evidence="1 2">DSM 24525</strain>
    </source>
</reference>
<protein>
    <recommendedName>
        <fullName evidence="3">EAL domain-containing protein</fullName>
    </recommendedName>
</protein>
<dbReference type="OrthoDB" id="7285526at2"/>
<name>A0A2W7IS44_9PROT</name>
<sequence>MIATLDAPPALTAQPGGPAELAALIRQTVEGGARRELLLWRPALAVPGGARALHRRLIDEAAAPLRRAPRIRLFSLPDGTLVAAVLPPALALETAEASLRAVLDPAAAAVALHRLRLPEDAPRLLALLEASLIGDRAAPAIAPDGAEMRTGPATLQALARADLSAHLLRQPVRRLDPEGGAGPAWVDERPNWPALVAHLGGASGERPDAPLRAAVAARQAAELGRAGPGAGAVSLPLAPAALATGDWLRMDQALPQAMRQRVILCLDLGDLLRAPGPAMMAVRFAGLRGYRVALEVAAAGALDLLTPALLQAMGPGALLRLGWSELLPASVSAMGGLQSLGAETWLAGADRSGAVAWGWSQGLRLFQGSLVDRLR</sequence>
<evidence type="ECO:0008006" key="3">
    <source>
        <dbReference type="Google" id="ProtNLM"/>
    </source>
</evidence>
<keyword evidence="2" id="KW-1185">Reference proteome</keyword>
<evidence type="ECO:0000313" key="2">
    <source>
        <dbReference type="Proteomes" id="UP000249688"/>
    </source>
</evidence>
<accession>A0A2W7IS44</accession>
<comment type="caution">
    <text evidence="1">The sequence shown here is derived from an EMBL/GenBank/DDBJ whole genome shotgun (WGS) entry which is preliminary data.</text>
</comment>
<dbReference type="EMBL" id="QKYU01000002">
    <property type="protein sequence ID" value="PZW50421.1"/>
    <property type="molecule type" value="Genomic_DNA"/>
</dbReference>
<dbReference type="AlphaFoldDB" id="A0A2W7IS44"/>
<gene>
    <name evidence="1" type="ORF">C8P66_102109</name>
</gene>